<dbReference type="AlphaFoldDB" id="A0AAW1VMK9"/>
<evidence type="ECO:0000313" key="2">
    <source>
        <dbReference type="Proteomes" id="UP001457282"/>
    </source>
</evidence>
<evidence type="ECO:0000313" key="1">
    <source>
        <dbReference type="EMBL" id="KAK9906303.1"/>
    </source>
</evidence>
<dbReference type="Proteomes" id="UP001457282">
    <property type="component" value="Unassembled WGS sequence"/>
</dbReference>
<protein>
    <submittedName>
        <fullName evidence="1">Uncharacterized protein</fullName>
    </submittedName>
</protein>
<sequence>MDDDWEQHGVGAVLSWAKGDGCEVIEHRLNRGPAQVVRVWICWRLGNPDRSREVRRGKKGCCTVAAKAEIMATMDLMVVAKAAVRWLEAWHGAGGAVVTGSFGLDWAL</sequence>
<dbReference type="EMBL" id="JBEDUW010000065">
    <property type="protein sequence ID" value="KAK9906303.1"/>
    <property type="molecule type" value="Genomic_DNA"/>
</dbReference>
<comment type="caution">
    <text evidence="1">The sequence shown here is derived from an EMBL/GenBank/DDBJ whole genome shotgun (WGS) entry which is preliminary data.</text>
</comment>
<organism evidence="1 2">
    <name type="scientific">Rubus argutus</name>
    <name type="common">Southern blackberry</name>
    <dbReference type="NCBI Taxonomy" id="59490"/>
    <lineage>
        <taxon>Eukaryota</taxon>
        <taxon>Viridiplantae</taxon>
        <taxon>Streptophyta</taxon>
        <taxon>Embryophyta</taxon>
        <taxon>Tracheophyta</taxon>
        <taxon>Spermatophyta</taxon>
        <taxon>Magnoliopsida</taxon>
        <taxon>eudicotyledons</taxon>
        <taxon>Gunneridae</taxon>
        <taxon>Pentapetalae</taxon>
        <taxon>rosids</taxon>
        <taxon>fabids</taxon>
        <taxon>Rosales</taxon>
        <taxon>Rosaceae</taxon>
        <taxon>Rosoideae</taxon>
        <taxon>Rosoideae incertae sedis</taxon>
        <taxon>Rubus</taxon>
    </lineage>
</organism>
<keyword evidence="2" id="KW-1185">Reference proteome</keyword>
<proteinExistence type="predicted"/>
<accession>A0AAW1VMK9</accession>
<reference evidence="1 2" key="1">
    <citation type="journal article" date="2023" name="G3 (Bethesda)">
        <title>A chromosome-length genome assembly and annotation of blackberry (Rubus argutus, cv. 'Hillquist').</title>
        <authorList>
            <person name="Bruna T."/>
            <person name="Aryal R."/>
            <person name="Dudchenko O."/>
            <person name="Sargent D.J."/>
            <person name="Mead D."/>
            <person name="Buti M."/>
            <person name="Cavallini A."/>
            <person name="Hytonen T."/>
            <person name="Andres J."/>
            <person name="Pham M."/>
            <person name="Weisz D."/>
            <person name="Mascagni F."/>
            <person name="Usai G."/>
            <person name="Natali L."/>
            <person name="Bassil N."/>
            <person name="Fernandez G.E."/>
            <person name="Lomsadze A."/>
            <person name="Armour M."/>
            <person name="Olukolu B."/>
            <person name="Poorten T."/>
            <person name="Britton C."/>
            <person name="Davik J."/>
            <person name="Ashrafi H."/>
            <person name="Aiden E.L."/>
            <person name="Borodovsky M."/>
            <person name="Worthington M."/>
        </authorList>
    </citation>
    <scope>NUCLEOTIDE SEQUENCE [LARGE SCALE GENOMIC DNA]</scope>
    <source>
        <strain evidence="1">PI 553951</strain>
    </source>
</reference>
<name>A0AAW1VMK9_RUBAR</name>
<gene>
    <name evidence="1" type="ORF">M0R45_002638</name>
</gene>